<reference evidence="1 2" key="1">
    <citation type="journal article" date="2015" name="Nature">
        <title>rRNA introns, odd ribosomes, and small enigmatic genomes across a large radiation of phyla.</title>
        <authorList>
            <person name="Brown C.T."/>
            <person name="Hug L.A."/>
            <person name="Thomas B.C."/>
            <person name="Sharon I."/>
            <person name="Castelle C.J."/>
            <person name="Singh A."/>
            <person name="Wilkins M.J."/>
            <person name="Williams K.H."/>
            <person name="Banfield J.F."/>
        </authorList>
    </citation>
    <scope>NUCLEOTIDE SEQUENCE [LARGE SCALE GENOMIC DNA]</scope>
</reference>
<protein>
    <submittedName>
        <fullName evidence="1">RNA binding S1 domain protein</fullName>
    </submittedName>
</protein>
<sequence length="64" mass="7290">MDNNNHAADEAKGEENFAEMFEKSFKKQGRLEPGQMVEAMIVKITPEWIFLDLGGKGEGYLDRK</sequence>
<proteinExistence type="predicted"/>
<dbReference type="AlphaFoldDB" id="A0A0G1A6H1"/>
<dbReference type="EMBL" id="LCBX01000012">
    <property type="protein sequence ID" value="KKS20933.1"/>
    <property type="molecule type" value="Genomic_DNA"/>
</dbReference>
<gene>
    <name evidence="1" type="ORF">UU77_C0012G0017</name>
</gene>
<organism evidence="1 2">
    <name type="scientific">candidate division WWE3 bacterium GW2011_GWC1_41_7</name>
    <dbReference type="NCBI Taxonomy" id="1619119"/>
    <lineage>
        <taxon>Bacteria</taxon>
        <taxon>Katanobacteria</taxon>
    </lineage>
</organism>
<dbReference type="Gene3D" id="2.40.50.140">
    <property type="entry name" value="Nucleic acid-binding proteins"/>
    <property type="match status" value="1"/>
</dbReference>
<evidence type="ECO:0000313" key="1">
    <source>
        <dbReference type="EMBL" id="KKS20933.1"/>
    </source>
</evidence>
<name>A0A0G1A6H1_UNCKA</name>
<comment type="caution">
    <text evidence="1">The sequence shown here is derived from an EMBL/GenBank/DDBJ whole genome shotgun (WGS) entry which is preliminary data.</text>
</comment>
<feature type="non-terminal residue" evidence="1">
    <location>
        <position position="64"/>
    </location>
</feature>
<evidence type="ECO:0000313" key="2">
    <source>
        <dbReference type="Proteomes" id="UP000034507"/>
    </source>
</evidence>
<accession>A0A0G1A6H1</accession>
<dbReference type="SUPFAM" id="SSF50249">
    <property type="entry name" value="Nucleic acid-binding proteins"/>
    <property type="match status" value="1"/>
</dbReference>
<dbReference type="InterPro" id="IPR012340">
    <property type="entry name" value="NA-bd_OB-fold"/>
</dbReference>
<dbReference type="Proteomes" id="UP000034507">
    <property type="component" value="Unassembled WGS sequence"/>
</dbReference>